<dbReference type="AlphaFoldDB" id="A0A7X2PCL6"/>
<dbReference type="PROSITE" id="PS51186">
    <property type="entry name" value="GNAT"/>
    <property type="match status" value="1"/>
</dbReference>
<sequence length="166" mass="19359">MEIIRVNNTKDKDAWLLFEKTYNEIENKEFFAFDKEYTPPKDGFTYKIFDNDKLVACFLLTFPHLDEENLGYDIGLCEKYLLKVAHMDSVAVDSSYRGRGYQNILMKKAEEDAIKLGYKYLMCTIHPDNIYSMQNALKLGYKNILTKEKYGGKIRAIMLKEVASFS</sequence>
<dbReference type="RefSeq" id="WP_154425361.1">
    <property type="nucleotide sequence ID" value="NZ_VUNN01000010.1"/>
</dbReference>
<feature type="domain" description="N-acetyltransferase" evidence="1">
    <location>
        <begin position="2"/>
        <end position="163"/>
    </location>
</feature>
<dbReference type="Proteomes" id="UP000460549">
    <property type="component" value="Unassembled WGS sequence"/>
</dbReference>
<evidence type="ECO:0000313" key="2">
    <source>
        <dbReference type="EMBL" id="MSU06389.1"/>
    </source>
</evidence>
<protein>
    <submittedName>
        <fullName evidence="2">GNAT family N-acetyltransferase</fullName>
    </submittedName>
</protein>
<dbReference type="InterPro" id="IPR000182">
    <property type="entry name" value="GNAT_dom"/>
</dbReference>
<accession>A0A7X2PCL6</accession>
<gene>
    <name evidence="2" type="ORF">FYJ80_06290</name>
</gene>
<dbReference type="CDD" id="cd04301">
    <property type="entry name" value="NAT_SF"/>
    <property type="match status" value="1"/>
</dbReference>
<comment type="caution">
    <text evidence="2">The sequence shown here is derived from an EMBL/GenBank/DDBJ whole genome shotgun (WGS) entry which is preliminary data.</text>
</comment>
<dbReference type="Pfam" id="PF00583">
    <property type="entry name" value="Acetyltransf_1"/>
    <property type="match status" value="1"/>
</dbReference>
<evidence type="ECO:0000259" key="1">
    <source>
        <dbReference type="PROSITE" id="PS51186"/>
    </source>
</evidence>
<proteinExistence type="predicted"/>
<keyword evidence="2" id="KW-0808">Transferase</keyword>
<dbReference type="InterPro" id="IPR016181">
    <property type="entry name" value="Acyl_CoA_acyltransferase"/>
</dbReference>
<dbReference type="Gene3D" id="3.40.630.30">
    <property type="match status" value="1"/>
</dbReference>
<dbReference type="SUPFAM" id="SSF55729">
    <property type="entry name" value="Acyl-CoA N-acyltransferases (Nat)"/>
    <property type="match status" value="1"/>
</dbReference>
<reference evidence="2 3" key="1">
    <citation type="submission" date="2019-08" db="EMBL/GenBank/DDBJ databases">
        <title>In-depth cultivation of the pig gut microbiome towards novel bacterial diversity and tailored functional studies.</title>
        <authorList>
            <person name="Wylensek D."/>
            <person name="Hitch T.C.A."/>
            <person name="Clavel T."/>
        </authorList>
    </citation>
    <scope>NUCLEOTIDE SEQUENCE [LARGE SCALE GENOMIC DNA]</scope>
    <source>
        <strain evidence="2 3">NM-380-WT-3C1</strain>
    </source>
</reference>
<dbReference type="GO" id="GO:0016747">
    <property type="term" value="F:acyltransferase activity, transferring groups other than amino-acyl groups"/>
    <property type="evidence" value="ECO:0007669"/>
    <property type="project" value="InterPro"/>
</dbReference>
<keyword evidence="3" id="KW-1185">Reference proteome</keyword>
<dbReference type="EMBL" id="VUNN01000010">
    <property type="protein sequence ID" value="MSU06389.1"/>
    <property type="molecule type" value="Genomic_DNA"/>
</dbReference>
<organism evidence="2 3">
    <name type="scientific">Bullifex porci</name>
    <dbReference type="NCBI Taxonomy" id="2606638"/>
    <lineage>
        <taxon>Bacteria</taxon>
        <taxon>Pseudomonadati</taxon>
        <taxon>Spirochaetota</taxon>
        <taxon>Spirochaetia</taxon>
        <taxon>Spirochaetales</taxon>
        <taxon>Spirochaetaceae</taxon>
        <taxon>Bullifex</taxon>
    </lineage>
</organism>
<name>A0A7X2PCL6_9SPIO</name>
<evidence type="ECO:0000313" key="3">
    <source>
        <dbReference type="Proteomes" id="UP000460549"/>
    </source>
</evidence>